<keyword evidence="2" id="KW-1185">Reference proteome</keyword>
<proteinExistence type="predicted"/>
<dbReference type="EMBL" id="JBJUIK010000016">
    <property type="protein sequence ID" value="KAL3499878.1"/>
    <property type="molecule type" value="Genomic_DNA"/>
</dbReference>
<evidence type="ECO:0000313" key="2">
    <source>
        <dbReference type="Proteomes" id="UP001630127"/>
    </source>
</evidence>
<dbReference type="AlphaFoldDB" id="A0ABD2Y2G3"/>
<dbReference type="Proteomes" id="UP001630127">
    <property type="component" value="Unassembled WGS sequence"/>
</dbReference>
<protein>
    <submittedName>
        <fullName evidence="1">Uncharacterized protein</fullName>
    </submittedName>
</protein>
<sequence>MIPRTVATNGNALLTGTSLTVTTSLLGKWQSTLQHLMVPLLGSGNHHQCHYCSGKSICTAIVAQNFDVVVHIRGAPSTNLKVFAATLAEEKRVQALEASSRAFDHACTTWGSLKIPLKSTQASIATATCLLSSSFSLREGVFDACDFPTIPPCCDETIAVVQNLPSIAPGHFATACNGNGDIQVLRGISTTANGYTSALPAEKDCSKGPPKVELLSVGTGIAQAKKNVLELLMIRKATTFLQKRS</sequence>
<evidence type="ECO:0000313" key="1">
    <source>
        <dbReference type="EMBL" id="KAL3499878.1"/>
    </source>
</evidence>
<comment type="caution">
    <text evidence="1">The sequence shown here is derived from an EMBL/GenBank/DDBJ whole genome shotgun (WGS) entry which is preliminary data.</text>
</comment>
<reference evidence="1 2" key="1">
    <citation type="submission" date="2024-11" db="EMBL/GenBank/DDBJ databases">
        <title>A near-complete genome assembly of Cinchona calisaya.</title>
        <authorList>
            <person name="Lian D.C."/>
            <person name="Zhao X.W."/>
            <person name="Wei L."/>
        </authorList>
    </citation>
    <scope>NUCLEOTIDE SEQUENCE [LARGE SCALE GENOMIC DNA]</scope>
    <source>
        <tissue evidence="1">Nenye</tissue>
    </source>
</reference>
<accession>A0ABD2Y2G3</accession>
<organism evidence="1 2">
    <name type="scientific">Cinchona calisaya</name>
    <dbReference type="NCBI Taxonomy" id="153742"/>
    <lineage>
        <taxon>Eukaryota</taxon>
        <taxon>Viridiplantae</taxon>
        <taxon>Streptophyta</taxon>
        <taxon>Embryophyta</taxon>
        <taxon>Tracheophyta</taxon>
        <taxon>Spermatophyta</taxon>
        <taxon>Magnoliopsida</taxon>
        <taxon>eudicotyledons</taxon>
        <taxon>Gunneridae</taxon>
        <taxon>Pentapetalae</taxon>
        <taxon>asterids</taxon>
        <taxon>lamiids</taxon>
        <taxon>Gentianales</taxon>
        <taxon>Rubiaceae</taxon>
        <taxon>Cinchonoideae</taxon>
        <taxon>Cinchoneae</taxon>
        <taxon>Cinchona</taxon>
    </lineage>
</organism>
<name>A0ABD2Y2G3_9GENT</name>
<gene>
    <name evidence="1" type="ORF">ACH5RR_038971</name>
</gene>